<keyword evidence="8" id="KW-1185">Reference proteome</keyword>
<dbReference type="PROSITE" id="PS50110">
    <property type="entry name" value="RESPONSE_REGULATORY"/>
    <property type="match status" value="1"/>
</dbReference>
<dbReference type="RefSeq" id="WP_208843458.1">
    <property type="nucleotide sequence ID" value="NZ_CP072133.1"/>
</dbReference>
<dbReference type="GO" id="GO:0000155">
    <property type="term" value="F:phosphorelay sensor kinase activity"/>
    <property type="evidence" value="ECO:0007669"/>
    <property type="project" value="InterPro"/>
</dbReference>
<dbReference type="SUPFAM" id="SSF55874">
    <property type="entry name" value="ATPase domain of HSP90 chaperone/DNA topoisomerase II/histidine kinase"/>
    <property type="match status" value="1"/>
</dbReference>
<dbReference type="KEGG" id="pxi:J5O05_02465"/>
<dbReference type="SMART" id="SM00387">
    <property type="entry name" value="HATPase_c"/>
    <property type="match status" value="1"/>
</dbReference>
<feature type="domain" description="Histidine kinase" evidence="5">
    <location>
        <begin position="143"/>
        <end position="371"/>
    </location>
</feature>
<organism evidence="7 8">
    <name type="scientific">Pseudoalteromonas xiamenensis</name>
    <dbReference type="NCBI Taxonomy" id="882626"/>
    <lineage>
        <taxon>Bacteria</taxon>
        <taxon>Pseudomonadati</taxon>
        <taxon>Pseudomonadota</taxon>
        <taxon>Gammaproteobacteria</taxon>
        <taxon>Alteromonadales</taxon>
        <taxon>Pseudoalteromonadaceae</taxon>
        <taxon>Pseudoalteromonas</taxon>
    </lineage>
</organism>
<protein>
    <recommendedName>
        <fullName evidence="2">histidine kinase</fullName>
        <ecNumber evidence="2">2.7.13.3</ecNumber>
    </recommendedName>
</protein>
<proteinExistence type="predicted"/>
<dbReference type="SUPFAM" id="SSF52172">
    <property type="entry name" value="CheY-like"/>
    <property type="match status" value="1"/>
</dbReference>
<gene>
    <name evidence="7" type="ORF">J5O05_02465</name>
</gene>
<dbReference type="InterPro" id="IPR001789">
    <property type="entry name" value="Sig_transdc_resp-reg_receiver"/>
</dbReference>
<dbReference type="InterPro" id="IPR003594">
    <property type="entry name" value="HATPase_dom"/>
</dbReference>
<dbReference type="AlphaFoldDB" id="A0A975DHK9"/>
<dbReference type="CDD" id="cd00082">
    <property type="entry name" value="HisKA"/>
    <property type="match status" value="1"/>
</dbReference>
<name>A0A975DHK9_9GAMM</name>
<evidence type="ECO:0000259" key="6">
    <source>
        <dbReference type="PROSITE" id="PS50110"/>
    </source>
</evidence>
<evidence type="ECO:0000256" key="3">
    <source>
        <dbReference type="ARBA" id="ARBA00022553"/>
    </source>
</evidence>
<dbReference type="EMBL" id="CP072133">
    <property type="protein sequence ID" value="QTH71835.1"/>
    <property type="molecule type" value="Genomic_DNA"/>
</dbReference>
<dbReference type="Pfam" id="PF00072">
    <property type="entry name" value="Response_reg"/>
    <property type="match status" value="1"/>
</dbReference>
<evidence type="ECO:0000256" key="2">
    <source>
        <dbReference type="ARBA" id="ARBA00012438"/>
    </source>
</evidence>
<sequence>MREILIVDDVPENLQVLQLILKQPNHRVRAATNATLALKLAKEHSPHLIITDINMPEVSGIELCKQLKADKGLCDIPVIFVSAMTDTDNLVEAFDVGGVDYITKPFKPAEIMARVRTQFSLLDMKSLQLSQALSERIRQMVMGIAHEINTPLGTSITAISHLNDMVATTKGQYQAQRLSANDIETLFSGADDCIELTERNLKRVKYCVEALKSISVADTQSVKEAVNLQDVLDGVQVKIKQIKSNVPYELTMSLPDEMVLIDKEKLELALYHLFINSLTHSGVPEISINIVAYCAQNQLHIEFSDNGKGLQGLSVEQLLTPFVTTKRGNSGHMGLGAPITSSIITSGLKGSLSVTSSNRGLQWAFSIPCSATT</sequence>
<keyword evidence="3 4" id="KW-0597">Phosphoprotein</keyword>
<accession>A0A975DHK9</accession>
<dbReference type="CDD" id="cd19920">
    <property type="entry name" value="REC_PA4781-like"/>
    <property type="match status" value="1"/>
</dbReference>
<dbReference type="SUPFAM" id="SSF47384">
    <property type="entry name" value="Homodimeric domain of signal transducing histidine kinase"/>
    <property type="match status" value="1"/>
</dbReference>
<comment type="catalytic activity">
    <reaction evidence="1">
        <text>ATP + protein L-histidine = ADP + protein N-phospho-L-histidine.</text>
        <dbReference type="EC" id="2.7.13.3"/>
    </reaction>
</comment>
<dbReference type="InterPro" id="IPR003661">
    <property type="entry name" value="HisK_dim/P_dom"/>
</dbReference>
<dbReference type="Gene3D" id="3.30.565.10">
    <property type="entry name" value="Histidine kinase-like ATPase, C-terminal domain"/>
    <property type="match status" value="1"/>
</dbReference>
<dbReference type="Proteomes" id="UP000664904">
    <property type="component" value="Chromosome"/>
</dbReference>
<evidence type="ECO:0000256" key="4">
    <source>
        <dbReference type="PROSITE-ProRule" id="PRU00169"/>
    </source>
</evidence>
<dbReference type="PANTHER" id="PTHR43547">
    <property type="entry name" value="TWO-COMPONENT HISTIDINE KINASE"/>
    <property type="match status" value="1"/>
</dbReference>
<dbReference type="EC" id="2.7.13.3" evidence="2"/>
<dbReference type="InterPro" id="IPR011006">
    <property type="entry name" value="CheY-like_superfamily"/>
</dbReference>
<dbReference type="SMART" id="SM00448">
    <property type="entry name" value="REC"/>
    <property type="match status" value="1"/>
</dbReference>
<reference evidence="7" key="1">
    <citation type="submission" date="2021-03" db="EMBL/GenBank/DDBJ databases">
        <title>Complete Genome of Pseudoalteromonas xiamenensis STKMTI.2, a new potential marine bacterium producing anti-Vibrio compounds.</title>
        <authorList>
            <person name="Handayani D.P."/>
            <person name="Isnansetyo A."/>
            <person name="Istiqomah I."/>
            <person name="Jumina J."/>
        </authorList>
    </citation>
    <scope>NUCLEOTIDE SEQUENCE</scope>
    <source>
        <strain evidence="7">STKMTI.2</strain>
    </source>
</reference>
<evidence type="ECO:0000259" key="5">
    <source>
        <dbReference type="PROSITE" id="PS50109"/>
    </source>
</evidence>
<dbReference type="Pfam" id="PF02518">
    <property type="entry name" value="HATPase_c"/>
    <property type="match status" value="1"/>
</dbReference>
<dbReference type="InterPro" id="IPR036890">
    <property type="entry name" value="HATPase_C_sf"/>
</dbReference>
<feature type="domain" description="Response regulatory" evidence="6">
    <location>
        <begin position="3"/>
        <end position="119"/>
    </location>
</feature>
<feature type="modified residue" description="4-aspartylphosphate" evidence="4">
    <location>
        <position position="52"/>
    </location>
</feature>
<evidence type="ECO:0000313" key="7">
    <source>
        <dbReference type="EMBL" id="QTH71835.1"/>
    </source>
</evidence>
<dbReference type="Gene3D" id="1.10.287.130">
    <property type="match status" value="1"/>
</dbReference>
<dbReference type="PROSITE" id="PS50109">
    <property type="entry name" value="HIS_KIN"/>
    <property type="match status" value="1"/>
</dbReference>
<dbReference type="PANTHER" id="PTHR43547:SF2">
    <property type="entry name" value="HYBRID SIGNAL TRANSDUCTION HISTIDINE KINASE C"/>
    <property type="match status" value="1"/>
</dbReference>
<dbReference type="InterPro" id="IPR005467">
    <property type="entry name" value="His_kinase_dom"/>
</dbReference>
<dbReference type="Gene3D" id="3.40.50.2300">
    <property type="match status" value="1"/>
</dbReference>
<evidence type="ECO:0000313" key="8">
    <source>
        <dbReference type="Proteomes" id="UP000664904"/>
    </source>
</evidence>
<evidence type="ECO:0000256" key="1">
    <source>
        <dbReference type="ARBA" id="ARBA00000085"/>
    </source>
</evidence>
<dbReference type="InterPro" id="IPR036097">
    <property type="entry name" value="HisK_dim/P_sf"/>
</dbReference>